<dbReference type="AlphaFoldDB" id="A0A7L7TJS8"/>
<dbReference type="SUPFAM" id="SSF56712">
    <property type="entry name" value="Prokaryotic type I DNA topoisomerase"/>
    <property type="match status" value="1"/>
</dbReference>
<dbReference type="GO" id="GO:0006265">
    <property type="term" value="P:DNA topological change"/>
    <property type="evidence" value="ECO:0007669"/>
    <property type="project" value="InterPro"/>
</dbReference>
<dbReference type="EC" id="5.6.2.1" evidence="6"/>
<dbReference type="InterPro" id="IPR000380">
    <property type="entry name" value="Topo_IA"/>
</dbReference>
<dbReference type="InterPro" id="IPR013826">
    <property type="entry name" value="Topo_IA_cen_sub3"/>
</dbReference>
<keyword evidence="6" id="KW-0614">Plasmid</keyword>
<evidence type="ECO:0000313" key="6">
    <source>
        <dbReference type="EMBL" id="QOC74181.1"/>
    </source>
</evidence>
<keyword evidence="2" id="KW-0238">DNA-binding</keyword>
<keyword evidence="1" id="KW-0799">Topoisomerase</keyword>
<dbReference type="InterPro" id="IPR003602">
    <property type="entry name" value="Topo_IA_DNA-bd_dom"/>
</dbReference>
<dbReference type="InterPro" id="IPR006171">
    <property type="entry name" value="TOPRIM_dom"/>
</dbReference>
<dbReference type="PANTHER" id="PTHR42785:SF1">
    <property type="entry name" value="DNA TOPOISOMERASE"/>
    <property type="match status" value="1"/>
</dbReference>
<evidence type="ECO:0000259" key="5">
    <source>
        <dbReference type="PROSITE" id="PS52039"/>
    </source>
</evidence>
<evidence type="ECO:0000256" key="3">
    <source>
        <dbReference type="ARBA" id="ARBA00023235"/>
    </source>
</evidence>
<organism evidence="6">
    <name type="scientific">Pseudomonas syringae pv. actinidiae</name>
    <dbReference type="NCBI Taxonomy" id="103796"/>
    <lineage>
        <taxon>Bacteria</taxon>
        <taxon>Pseudomonadati</taxon>
        <taxon>Pseudomonadota</taxon>
        <taxon>Gammaproteobacteria</taxon>
        <taxon>Pseudomonadales</taxon>
        <taxon>Pseudomonadaceae</taxon>
        <taxon>Pseudomonas</taxon>
        <taxon>Pseudomonas syringae</taxon>
    </lineage>
</organism>
<protein>
    <submittedName>
        <fullName evidence="6">DNA topoisomerase I</fullName>
        <ecNumber evidence="6">5.6.2.1</ecNumber>
    </submittedName>
</protein>
<dbReference type="SMART" id="SM00437">
    <property type="entry name" value="TOP1Ac"/>
    <property type="match status" value="1"/>
</dbReference>
<dbReference type="Pfam" id="PF01751">
    <property type="entry name" value="Toprim"/>
    <property type="match status" value="1"/>
</dbReference>
<accession>A0A7L7TJS8</accession>
<dbReference type="InterPro" id="IPR023405">
    <property type="entry name" value="Topo_IA_core_domain"/>
</dbReference>
<dbReference type="PROSITE" id="PS52039">
    <property type="entry name" value="TOPO_IA_2"/>
    <property type="match status" value="1"/>
</dbReference>
<dbReference type="Gene3D" id="1.10.290.10">
    <property type="entry name" value="Topoisomerase I, domain 4"/>
    <property type="match status" value="1"/>
</dbReference>
<proteinExistence type="predicted"/>
<keyword evidence="3 6" id="KW-0413">Isomerase</keyword>
<evidence type="ECO:0000256" key="4">
    <source>
        <dbReference type="SAM" id="MobiDB-lite"/>
    </source>
</evidence>
<dbReference type="InterPro" id="IPR013497">
    <property type="entry name" value="Topo_IA_cen"/>
</dbReference>
<evidence type="ECO:0000256" key="1">
    <source>
        <dbReference type="ARBA" id="ARBA00023029"/>
    </source>
</evidence>
<dbReference type="Gene3D" id="3.40.50.140">
    <property type="match status" value="1"/>
</dbReference>
<dbReference type="Gene3D" id="1.10.460.10">
    <property type="entry name" value="Topoisomerase I, domain 2"/>
    <property type="match status" value="1"/>
</dbReference>
<dbReference type="GO" id="GO:0003677">
    <property type="term" value="F:DNA binding"/>
    <property type="evidence" value="ECO:0007669"/>
    <property type="project" value="UniProtKB-KW"/>
</dbReference>
<dbReference type="EMBL" id="MK569690">
    <property type="protein sequence ID" value="QOC74181.1"/>
    <property type="molecule type" value="Genomic_DNA"/>
</dbReference>
<name>A0A7L7TJS8_PSESF</name>
<reference evidence="6" key="1">
    <citation type="submission" date="2019-02" db="EMBL/GenBank/DDBJ databases">
        <authorList>
            <person name="Taiaroa G."/>
            <person name="Butler M."/>
            <person name="Lamont I."/>
            <person name="Black M."/>
            <person name="Poulter J."/>
            <person name="Zhao M."/>
            <person name="Poulter R."/>
        </authorList>
    </citation>
    <scope>NUCLEOTIDE SEQUENCE</scope>
    <source>
        <strain evidence="6">1215</strain>
        <plasmid evidence="6">pMG4_1215</plasmid>
    </source>
</reference>
<dbReference type="PANTHER" id="PTHR42785">
    <property type="entry name" value="DNA TOPOISOMERASE, TYPE IA, CORE"/>
    <property type="match status" value="1"/>
</dbReference>
<feature type="region of interest" description="Disordered" evidence="4">
    <location>
        <begin position="540"/>
        <end position="573"/>
    </location>
</feature>
<dbReference type="InterPro" id="IPR013824">
    <property type="entry name" value="Topo_IA_cen_sub1"/>
</dbReference>
<evidence type="ECO:0000256" key="2">
    <source>
        <dbReference type="ARBA" id="ARBA00023125"/>
    </source>
</evidence>
<geneLocation type="plasmid" evidence="6">
    <name>pMG4_1215</name>
</geneLocation>
<dbReference type="Pfam" id="PF01131">
    <property type="entry name" value="Topoisom_bac"/>
    <property type="match status" value="1"/>
</dbReference>
<sequence>MTNCQLRPKMSNNTVLFRDYGVNTMSDLVVVIEAPGKIRPLRKILAELRINAQVHATGGALYDMPQDVLGLDPNDLTPERWTPTSSRTIQHLTKHFKDAKRIVVMTDGDPDGELIAAQVNSVLVATGSEAIVERVTTSALNAEAVKIALQSPRAIDRKVCVAVMARRAIDRAIGFLCSNPNASGQVAGRVSSKIISTIDQAPLKTIKVAGTHPALPGWRIWGKGTSSKRESLQAIETAFRNMDPELMGFSRETTINKPAPVMLNGADALALVANQLNVPLAEAEKLMQTAYERGAISYPRTDSRDISPRTKTMLEDAMRTFGRRVGRSKPSSEGFSEPVAAHEAVYPCSPIKFNSSSLTGLSRLDSTIAIITRRAFASLSPDARVKTIEIDQDAISSFLSKKGLPSVQVRIWKDIPETAGWLTVEREFLRPVQLTNIPLDSAIMERMVEQNIGRPSTIVGHIGKALNRGWVHDHGTLSGKGQTVLAYLQQNYPELLTPHELDRFLARAGFDQVNQAVLAGINDVGLDFKMLQQMARESSMGVGTSFRPDSDADESGLPTYAPEEDVEMAIGAP</sequence>
<feature type="domain" description="Topo IA-type catalytic" evidence="5">
    <location>
        <begin position="156"/>
        <end position="535"/>
    </location>
</feature>
<dbReference type="Gene3D" id="2.60.510.20">
    <property type="match status" value="1"/>
</dbReference>
<dbReference type="GO" id="GO:0003917">
    <property type="term" value="F:DNA topoisomerase type I (single strand cut, ATP-independent) activity"/>
    <property type="evidence" value="ECO:0007669"/>
    <property type="project" value="UniProtKB-EC"/>
</dbReference>
<dbReference type="PRINTS" id="PR00417">
    <property type="entry name" value="PRTPISMRASEI"/>
</dbReference>